<protein>
    <submittedName>
        <fullName evidence="1">Uncharacterized protein</fullName>
    </submittedName>
</protein>
<reference evidence="1" key="1">
    <citation type="journal article" date="2019" name="Environ. Microbiol.">
        <title>Fungal ecological strategies reflected in gene transcription - a case study of two litter decomposers.</title>
        <authorList>
            <person name="Barbi F."/>
            <person name="Kohler A."/>
            <person name="Barry K."/>
            <person name="Baskaran P."/>
            <person name="Daum C."/>
            <person name="Fauchery L."/>
            <person name="Ihrmark K."/>
            <person name="Kuo A."/>
            <person name="LaButti K."/>
            <person name="Lipzen A."/>
            <person name="Morin E."/>
            <person name="Grigoriev I.V."/>
            <person name="Henrissat B."/>
            <person name="Lindahl B."/>
            <person name="Martin F."/>
        </authorList>
    </citation>
    <scope>NUCLEOTIDE SEQUENCE</scope>
    <source>
        <strain evidence="1">JB14</strain>
    </source>
</reference>
<name>A0A6A4HEW3_9AGAR</name>
<keyword evidence="2" id="KW-1185">Reference proteome</keyword>
<dbReference type="AlphaFoldDB" id="A0A6A4HEW3"/>
<dbReference type="EMBL" id="ML769504">
    <property type="protein sequence ID" value="KAE9397002.1"/>
    <property type="molecule type" value="Genomic_DNA"/>
</dbReference>
<evidence type="ECO:0000313" key="1">
    <source>
        <dbReference type="EMBL" id="KAE9397002.1"/>
    </source>
</evidence>
<proteinExistence type="predicted"/>
<gene>
    <name evidence="1" type="ORF">BT96DRAFT_977196</name>
</gene>
<organism evidence="1 2">
    <name type="scientific">Gymnopus androsaceus JB14</name>
    <dbReference type="NCBI Taxonomy" id="1447944"/>
    <lineage>
        <taxon>Eukaryota</taxon>
        <taxon>Fungi</taxon>
        <taxon>Dikarya</taxon>
        <taxon>Basidiomycota</taxon>
        <taxon>Agaricomycotina</taxon>
        <taxon>Agaricomycetes</taxon>
        <taxon>Agaricomycetidae</taxon>
        <taxon>Agaricales</taxon>
        <taxon>Marasmiineae</taxon>
        <taxon>Omphalotaceae</taxon>
        <taxon>Gymnopus</taxon>
    </lineage>
</organism>
<sequence>MATYELARTRIPETTHMYGIPNTQLEGRSKVGCLEGYMRRDSEHFLALPQNGPKVHVMTIRVVPSTSDFEATKSGQVSAALTCIAFTPTSIAFLRPVPARFRTATVSGIALAPMGHYYYKVLRIINGVHNSVKLGWILAGLVVLASRNSGQGIQLPGAVSLNRISAQSPKTAQKQKQCSKVSRSMMLVLVRSSFVPLTVVGADHRAIIDTHRNLHVLQDTRAAHRLSTGVMEVIDDWIVKKSFYEKNNPPSPSMLCDSVLGDSFILGC</sequence>
<evidence type="ECO:0000313" key="2">
    <source>
        <dbReference type="Proteomes" id="UP000799118"/>
    </source>
</evidence>
<dbReference type="Proteomes" id="UP000799118">
    <property type="component" value="Unassembled WGS sequence"/>
</dbReference>
<accession>A0A6A4HEW3</accession>